<evidence type="ECO:0000313" key="12">
    <source>
        <dbReference type="EMBL" id="MBT1696247.1"/>
    </source>
</evidence>
<evidence type="ECO:0000256" key="9">
    <source>
        <dbReference type="HAMAP-Rule" id="MF_00061"/>
    </source>
</evidence>
<dbReference type="RefSeq" id="WP_254161383.1">
    <property type="nucleotide sequence ID" value="NZ_JAHESF010000004.1"/>
</dbReference>
<evidence type="ECO:0000259" key="10">
    <source>
        <dbReference type="Pfam" id="PF00288"/>
    </source>
</evidence>
<dbReference type="SUPFAM" id="SSF54211">
    <property type="entry name" value="Ribosomal protein S5 domain 2-like"/>
    <property type="match status" value="1"/>
</dbReference>
<organism evidence="12 13">
    <name type="scientific">Chryseosolibacter histidini</name>
    <dbReference type="NCBI Taxonomy" id="2782349"/>
    <lineage>
        <taxon>Bacteria</taxon>
        <taxon>Pseudomonadati</taxon>
        <taxon>Bacteroidota</taxon>
        <taxon>Cytophagia</taxon>
        <taxon>Cytophagales</taxon>
        <taxon>Chryseotaleaceae</taxon>
        <taxon>Chryseosolibacter</taxon>
    </lineage>
</organism>
<evidence type="ECO:0000256" key="5">
    <source>
        <dbReference type="ARBA" id="ARBA00022741"/>
    </source>
</evidence>
<evidence type="ECO:0000256" key="1">
    <source>
        <dbReference type="ARBA" id="ARBA00009684"/>
    </source>
</evidence>
<name>A0AAP2GN85_9BACT</name>
<keyword evidence="13" id="KW-1185">Reference proteome</keyword>
<dbReference type="EC" id="2.7.1.148" evidence="2 9"/>
<evidence type="ECO:0000256" key="2">
    <source>
        <dbReference type="ARBA" id="ARBA00012052"/>
    </source>
</evidence>
<dbReference type="GO" id="GO:0016114">
    <property type="term" value="P:terpenoid biosynthetic process"/>
    <property type="evidence" value="ECO:0007669"/>
    <property type="project" value="UniProtKB-UniRule"/>
</dbReference>
<keyword evidence="5 9" id="KW-0547">Nucleotide-binding</keyword>
<dbReference type="PANTHER" id="PTHR43527:SF2">
    <property type="entry name" value="4-DIPHOSPHOCYTIDYL-2-C-METHYL-D-ERYTHRITOL KINASE, CHLOROPLASTIC"/>
    <property type="match status" value="1"/>
</dbReference>
<keyword evidence="4 9" id="KW-0808">Transferase</keyword>
<keyword evidence="6 9" id="KW-0418">Kinase</keyword>
<dbReference type="PANTHER" id="PTHR43527">
    <property type="entry name" value="4-DIPHOSPHOCYTIDYL-2-C-METHYL-D-ERYTHRITOL KINASE, CHLOROPLASTIC"/>
    <property type="match status" value="1"/>
</dbReference>
<dbReference type="Proteomes" id="UP001319200">
    <property type="component" value="Unassembled WGS sequence"/>
</dbReference>
<protein>
    <recommendedName>
        <fullName evidence="3 9">4-diphosphocytidyl-2-C-methyl-D-erythritol kinase</fullName>
        <shortName evidence="9">CMK</shortName>
        <ecNumber evidence="2 9">2.7.1.148</ecNumber>
    </recommendedName>
    <alternativeName>
        <fullName evidence="8 9">4-(cytidine-5'-diphospho)-2-C-methyl-D-erythritol kinase</fullName>
    </alternativeName>
</protein>
<feature type="domain" description="GHMP kinase C-terminal" evidence="11">
    <location>
        <begin position="210"/>
        <end position="255"/>
    </location>
</feature>
<dbReference type="InterPro" id="IPR004424">
    <property type="entry name" value="IspE"/>
</dbReference>
<evidence type="ECO:0000313" key="13">
    <source>
        <dbReference type="Proteomes" id="UP001319200"/>
    </source>
</evidence>
<dbReference type="Pfam" id="PF08544">
    <property type="entry name" value="GHMP_kinases_C"/>
    <property type="match status" value="1"/>
</dbReference>
<keyword evidence="7 9" id="KW-0067">ATP-binding</keyword>
<dbReference type="InterPro" id="IPR036554">
    <property type="entry name" value="GHMP_kinase_C_sf"/>
</dbReference>
<sequence length="270" mass="29571">MVSFPPCKINLGLNIISKRPDGYHDLITCFYPVPWYDILEIIPATDFSFSSSGLPIPGDPEANLCIKAYRLLKKDFDLGNVSMHLHKILPMGAGLGGGSADAAWVLRTLDQVFNLQLTSEKLRYYASQLGSDCAFFISDKPMLGTGRGEVLEPVSVNLAGKFMVLVKPDIHVSTAEAYSAVRPGQPAHDLNKVLEQQPVDSWKGSVVNDFEDSVFRRYPLIARIKETLYAKGALYASMSGSGSAVFGIFSNPTDLRSTFEAHVYWSGVLG</sequence>
<evidence type="ECO:0000256" key="8">
    <source>
        <dbReference type="ARBA" id="ARBA00032554"/>
    </source>
</evidence>
<dbReference type="InterPro" id="IPR013750">
    <property type="entry name" value="GHMP_kinase_C_dom"/>
</dbReference>
<dbReference type="Gene3D" id="3.30.230.10">
    <property type="match status" value="1"/>
</dbReference>
<evidence type="ECO:0000256" key="4">
    <source>
        <dbReference type="ARBA" id="ARBA00022679"/>
    </source>
</evidence>
<dbReference type="HAMAP" id="MF_00061">
    <property type="entry name" value="IspE"/>
    <property type="match status" value="1"/>
</dbReference>
<evidence type="ECO:0000259" key="11">
    <source>
        <dbReference type="Pfam" id="PF08544"/>
    </source>
</evidence>
<comment type="similarity">
    <text evidence="1 9">Belongs to the GHMP kinase family. IspE subfamily.</text>
</comment>
<dbReference type="Pfam" id="PF00288">
    <property type="entry name" value="GHMP_kinases_N"/>
    <property type="match status" value="1"/>
</dbReference>
<feature type="active site" evidence="9">
    <location>
        <position position="132"/>
    </location>
</feature>
<dbReference type="GO" id="GO:0050515">
    <property type="term" value="F:4-(cytidine 5'-diphospho)-2-C-methyl-D-erythritol kinase activity"/>
    <property type="evidence" value="ECO:0007669"/>
    <property type="project" value="UniProtKB-UniRule"/>
</dbReference>
<comment type="function">
    <text evidence="9">Catalyzes the phosphorylation of the position 2 hydroxy group of 4-diphosphocytidyl-2C-methyl-D-erythritol.</text>
</comment>
<gene>
    <name evidence="9" type="primary">ispE</name>
    <name evidence="12" type="ORF">KK083_05135</name>
</gene>
<dbReference type="EMBL" id="JAHESF010000004">
    <property type="protein sequence ID" value="MBT1696247.1"/>
    <property type="molecule type" value="Genomic_DNA"/>
</dbReference>
<accession>A0AAP2GN85</accession>
<proteinExistence type="inferred from homology"/>
<feature type="domain" description="GHMP kinase N-terminal" evidence="10">
    <location>
        <begin position="63"/>
        <end position="137"/>
    </location>
</feature>
<dbReference type="Gene3D" id="3.30.70.890">
    <property type="entry name" value="GHMP kinase, C-terminal domain"/>
    <property type="match status" value="1"/>
</dbReference>
<reference evidence="12 13" key="1">
    <citation type="submission" date="2021-05" db="EMBL/GenBank/DDBJ databases">
        <title>A Polyphasic approach of four new species of the genus Ohtaekwangia: Ohtaekwangia histidinii sp. nov., Ohtaekwangia cretensis sp. nov., Ohtaekwangia indiensis sp. nov., Ohtaekwangia reichenbachii sp. nov. from diverse environment.</title>
        <authorList>
            <person name="Octaviana S."/>
        </authorList>
    </citation>
    <scope>NUCLEOTIDE SEQUENCE [LARGE SCALE GENOMIC DNA]</scope>
    <source>
        <strain evidence="12 13">PWU4</strain>
    </source>
</reference>
<dbReference type="InterPro" id="IPR006204">
    <property type="entry name" value="GHMP_kinase_N_dom"/>
</dbReference>
<feature type="binding site" evidence="9">
    <location>
        <begin position="90"/>
        <end position="100"/>
    </location>
    <ligand>
        <name>ATP</name>
        <dbReference type="ChEBI" id="CHEBI:30616"/>
    </ligand>
</feature>
<keyword evidence="9" id="KW-0414">Isoprene biosynthesis</keyword>
<comment type="catalytic activity">
    <reaction evidence="9">
        <text>4-CDP-2-C-methyl-D-erythritol + ATP = 4-CDP-2-C-methyl-D-erythritol 2-phosphate + ADP + H(+)</text>
        <dbReference type="Rhea" id="RHEA:18437"/>
        <dbReference type="ChEBI" id="CHEBI:15378"/>
        <dbReference type="ChEBI" id="CHEBI:30616"/>
        <dbReference type="ChEBI" id="CHEBI:57823"/>
        <dbReference type="ChEBI" id="CHEBI:57919"/>
        <dbReference type="ChEBI" id="CHEBI:456216"/>
        <dbReference type="EC" id="2.7.1.148"/>
    </reaction>
</comment>
<dbReference type="GO" id="GO:0019288">
    <property type="term" value="P:isopentenyl diphosphate biosynthetic process, methylerythritol 4-phosphate pathway"/>
    <property type="evidence" value="ECO:0007669"/>
    <property type="project" value="UniProtKB-UniRule"/>
</dbReference>
<evidence type="ECO:0000256" key="7">
    <source>
        <dbReference type="ARBA" id="ARBA00022840"/>
    </source>
</evidence>
<dbReference type="InterPro" id="IPR020568">
    <property type="entry name" value="Ribosomal_Su5_D2-typ_SF"/>
</dbReference>
<evidence type="ECO:0000256" key="6">
    <source>
        <dbReference type="ARBA" id="ARBA00022777"/>
    </source>
</evidence>
<comment type="caution">
    <text evidence="12">The sequence shown here is derived from an EMBL/GenBank/DDBJ whole genome shotgun (WGS) entry which is preliminary data.</text>
</comment>
<feature type="active site" evidence="9">
    <location>
        <position position="8"/>
    </location>
</feature>
<dbReference type="PIRSF" id="PIRSF010376">
    <property type="entry name" value="IspE"/>
    <property type="match status" value="1"/>
</dbReference>
<comment type="pathway">
    <text evidence="9">Isoprenoid biosynthesis; isopentenyl diphosphate biosynthesis via DXP pathway; isopentenyl diphosphate from 1-deoxy-D-xylulose 5-phosphate: step 3/6.</text>
</comment>
<evidence type="ECO:0000256" key="3">
    <source>
        <dbReference type="ARBA" id="ARBA00017473"/>
    </source>
</evidence>
<dbReference type="InterPro" id="IPR014721">
    <property type="entry name" value="Ribsml_uS5_D2-typ_fold_subgr"/>
</dbReference>
<dbReference type="AlphaFoldDB" id="A0AAP2GN85"/>
<dbReference type="SUPFAM" id="SSF55060">
    <property type="entry name" value="GHMP Kinase, C-terminal domain"/>
    <property type="match status" value="1"/>
</dbReference>
<dbReference type="GO" id="GO:0005524">
    <property type="term" value="F:ATP binding"/>
    <property type="evidence" value="ECO:0007669"/>
    <property type="project" value="UniProtKB-UniRule"/>
</dbReference>
<dbReference type="NCBIfam" id="TIGR00154">
    <property type="entry name" value="ispE"/>
    <property type="match status" value="1"/>
</dbReference>